<feature type="region of interest" description="Disordered" evidence="1">
    <location>
        <begin position="75"/>
        <end position="96"/>
    </location>
</feature>
<dbReference type="AlphaFoldDB" id="A0A7S4PQH8"/>
<gene>
    <name evidence="2" type="ORF">GTHE00462_LOCUS40611</name>
</gene>
<proteinExistence type="predicted"/>
<reference evidence="2" key="1">
    <citation type="submission" date="2021-01" db="EMBL/GenBank/DDBJ databases">
        <authorList>
            <person name="Corre E."/>
            <person name="Pelletier E."/>
            <person name="Niang G."/>
            <person name="Scheremetjew M."/>
            <person name="Finn R."/>
            <person name="Kale V."/>
            <person name="Holt S."/>
            <person name="Cochrane G."/>
            <person name="Meng A."/>
            <person name="Brown T."/>
            <person name="Cohen L."/>
        </authorList>
    </citation>
    <scope>NUCLEOTIDE SEQUENCE</scope>
    <source>
        <strain evidence="2">CCMP 2712</strain>
    </source>
</reference>
<sequence length="185" mass="21249">MINSEDMEKHHDQQQQDDTPPSNSSKVNMAYFLPEARMAASRRRSCIIMKDDYTEQSETMYSHFMEEIKVEDLMMNQGPKGDARRRRSTVSRRSSSIEDDEKFNKICFYLPFDPTLGESVDANGNFIIDGAYDALDITKVHLGHVIDAQGNFLKKPFHMRFLSNDFGFNDMPAVNLSTSLNTMMI</sequence>
<organism evidence="2">
    <name type="scientific">Guillardia theta</name>
    <name type="common">Cryptophyte</name>
    <name type="synonym">Cryptomonas phi</name>
    <dbReference type="NCBI Taxonomy" id="55529"/>
    <lineage>
        <taxon>Eukaryota</taxon>
        <taxon>Cryptophyceae</taxon>
        <taxon>Pyrenomonadales</taxon>
        <taxon>Geminigeraceae</taxon>
        <taxon>Guillardia</taxon>
    </lineage>
</organism>
<evidence type="ECO:0000256" key="1">
    <source>
        <dbReference type="SAM" id="MobiDB-lite"/>
    </source>
</evidence>
<feature type="compositionally biased region" description="Basic and acidic residues" evidence="1">
    <location>
        <begin position="1"/>
        <end position="14"/>
    </location>
</feature>
<name>A0A7S4PQH8_GUITH</name>
<accession>A0A7S4PQH8</accession>
<dbReference type="EMBL" id="HBKN01052032">
    <property type="protein sequence ID" value="CAE2342727.1"/>
    <property type="molecule type" value="Transcribed_RNA"/>
</dbReference>
<evidence type="ECO:0000313" key="2">
    <source>
        <dbReference type="EMBL" id="CAE2342727.1"/>
    </source>
</evidence>
<feature type="region of interest" description="Disordered" evidence="1">
    <location>
        <begin position="1"/>
        <end position="26"/>
    </location>
</feature>
<protein>
    <submittedName>
        <fullName evidence="2">Uncharacterized protein</fullName>
    </submittedName>
</protein>